<evidence type="ECO:0000256" key="2">
    <source>
        <dbReference type="ARBA" id="ARBA00023002"/>
    </source>
</evidence>
<accession>A0A5C1E5Y1</accession>
<organism evidence="4 5">
    <name type="scientific">Oryzomicrobium terrae</name>
    <dbReference type="NCBI Taxonomy" id="1735038"/>
    <lineage>
        <taxon>Bacteria</taxon>
        <taxon>Pseudomonadati</taxon>
        <taxon>Pseudomonadota</taxon>
        <taxon>Betaproteobacteria</taxon>
        <taxon>Rhodocyclales</taxon>
        <taxon>Rhodocyclaceae</taxon>
        <taxon>Oryzomicrobium</taxon>
    </lineage>
</organism>
<comment type="similarity">
    <text evidence="1">Belongs to the non-flavoprotein flavin reductase family.</text>
</comment>
<dbReference type="PANTHER" id="PTHR30466:SF11">
    <property type="entry name" value="FLAVIN-DEPENDENT MONOOXYGENASE, REDUCTASE SUBUNIT HSAB"/>
    <property type="match status" value="1"/>
</dbReference>
<keyword evidence="2" id="KW-0560">Oxidoreductase</keyword>
<keyword evidence="4" id="KW-0503">Monooxygenase</keyword>
<dbReference type="KEGG" id="otr:OTERR_02120"/>
<dbReference type="Pfam" id="PF01613">
    <property type="entry name" value="Flavin_Reduct"/>
    <property type="match status" value="1"/>
</dbReference>
<dbReference type="SUPFAM" id="SSF50475">
    <property type="entry name" value="FMN-binding split barrel"/>
    <property type="match status" value="1"/>
</dbReference>
<evidence type="ECO:0000256" key="1">
    <source>
        <dbReference type="ARBA" id="ARBA00008898"/>
    </source>
</evidence>
<reference evidence="4 5" key="1">
    <citation type="submission" date="2017-07" db="EMBL/GenBank/DDBJ databases">
        <title>Complete genome sequence of Oryzomicrobium terrae TPP412.</title>
        <authorList>
            <person name="Chiu L.-W."/>
            <person name="Lo K.-J."/>
            <person name="Tsai Y.-M."/>
            <person name="Lin S.-S."/>
            <person name="Kuo C.-H."/>
            <person name="Liu C.-T."/>
        </authorList>
    </citation>
    <scope>NUCLEOTIDE SEQUENCE [LARGE SCALE GENOMIC DNA]</scope>
    <source>
        <strain evidence="4 5">TPP412</strain>
    </source>
</reference>
<dbReference type="RefSeq" id="WP_149424588.1">
    <property type="nucleotide sequence ID" value="NZ_CP022579.1"/>
</dbReference>
<sequence>MTTRSAPASLAEAAPFDSRELRDTLGRFATGVTVVTALAPNGMAIGLTVSSFNSVSLEPPLILWSLSADSPNREAFEAAHYYAVNVLAADQADVSNQFAARLADKFEGVDWRPGVGGAPLLSGCCAWFEVKNTQRVAGGDHLIFIGEVVGIDRDPSRAPLLFHDGRYRLLGDAPL</sequence>
<dbReference type="GO" id="GO:0010181">
    <property type="term" value="F:FMN binding"/>
    <property type="evidence" value="ECO:0007669"/>
    <property type="project" value="InterPro"/>
</dbReference>
<dbReference type="GO" id="GO:0042602">
    <property type="term" value="F:riboflavin reductase (NADPH) activity"/>
    <property type="evidence" value="ECO:0007669"/>
    <property type="project" value="TreeGrafter"/>
</dbReference>
<protein>
    <submittedName>
        <fullName evidence="4">Nitrilotriacetate monooxygenase</fullName>
    </submittedName>
</protein>
<dbReference type="AlphaFoldDB" id="A0A5C1E5Y1"/>
<gene>
    <name evidence="4" type="primary">ntaB</name>
    <name evidence="4" type="ORF">OTERR_02120</name>
</gene>
<proteinExistence type="inferred from homology"/>
<evidence type="ECO:0000313" key="4">
    <source>
        <dbReference type="EMBL" id="QEL63688.1"/>
    </source>
</evidence>
<feature type="domain" description="Flavin reductase like" evidence="3">
    <location>
        <begin position="25"/>
        <end position="169"/>
    </location>
</feature>
<keyword evidence="5" id="KW-1185">Reference proteome</keyword>
<dbReference type="InterPro" id="IPR012349">
    <property type="entry name" value="Split_barrel_FMN-bd"/>
</dbReference>
<dbReference type="PANTHER" id="PTHR30466">
    <property type="entry name" value="FLAVIN REDUCTASE"/>
    <property type="match status" value="1"/>
</dbReference>
<dbReference type="InterPro" id="IPR002563">
    <property type="entry name" value="Flavin_Rdtase-like_dom"/>
</dbReference>
<dbReference type="EMBL" id="CP022579">
    <property type="protein sequence ID" value="QEL63688.1"/>
    <property type="molecule type" value="Genomic_DNA"/>
</dbReference>
<dbReference type="Proteomes" id="UP000323671">
    <property type="component" value="Chromosome"/>
</dbReference>
<evidence type="ECO:0000313" key="5">
    <source>
        <dbReference type="Proteomes" id="UP000323671"/>
    </source>
</evidence>
<dbReference type="InterPro" id="IPR050268">
    <property type="entry name" value="NADH-dep_flavin_reductase"/>
</dbReference>
<name>A0A5C1E5Y1_9RHOO</name>
<evidence type="ECO:0000259" key="3">
    <source>
        <dbReference type="SMART" id="SM00903"/>
    </source>
</evidence>
<dbReference type="SMART" id="SM00903">
    <property type="entry name" value="Flavin_Reduct"/>
    <property type="match status" value="1"/>
</dbReference>
<dbReference type="Gene3D" id="2.30.110.10">
    <property type="entry name" value="Electron Transport, Fmn-binding Protein, Chain A"/>
    <property type="match status" value="1"/>
</dbReference>
<dbReference type="GO" id="GO:0004497">
    <property type="term" value="F:monooxygenase activity"/>
    <property type="evidence" value="ECO:0007669"/>
    <property type="project" value="UniProtKB-KW"/>
</dbReference>